<dbReference type="Proteomes" id="UP000204221">
    <property type="component" value="Chromosome"/>
</dbReference>
<reference evidence="1 2" key="1">
    <citation type="submission" date="2017-07" db="EMBL/GenBank/DDBJ databases">
        <title>Complete genome sequence of Actinoalloteichus hoggarensis DSM 45943, type strain of Actinoalloteichus hoggarensis.</title>
        <authorList>
            <person name="Ruckert C."/>
            <person name="Nouioui I."/>
            <person name="Willmese J."/>
            <person name="van Wezel G."/>
            <person name="Klenk H.-P."/>
            <person name="Kalinowski J."/>
            <person name="Zotchev S.B."/>
        </authorList>
    </citation>
    <scope>NUCLEOTIDE SEQUENCE [LARGE SCALE GENOMIC DNA]</scope>
    <source>
        <strain evidence="1 2">DSM 45943</strain>
    </source>
</reference>
<dbReference type="PANTHER" id="PTHR33204">
    <property type="entry name" value="TRANSCRIPTIONAL REGULATOR, MARR FAMILY"/>
    <property type="match status" value="1"/>
</dbReference>
<proteinExistence type="predicted"/>
<dbReference type="Gene3D" id="1.10.10.10">
    <property type="entry name" value="Winged helix-like DNA-binding domain superfamily/Winged helix DNA-binding domain"/>
    <property type="match status" value="1"/>
</dbReference>
<dbReference type="SUPFAM" id="SSF46785">
    <property type="entry name" value="Winged helix' DNA-binding domain"/>
    <property type="match status" value="1"/>
</dbReference>
<dbReference type="PROSITE" id="PS51118">
    <property type="entry name" value="HTH_HXLR"/>
    <property type="match status" value="1"/>
</dbReference>
<name>A0A221W7K3_9PSEU</name>
<evidence type="ECO:0000313" key="2">
    <source>
        <dbReference type="Proteomes" id="UP000204221"/>
    </source>
</evidence>
<dbReference type="InterPro" id="IPR002577">
    <property type="entry name" value="HTH_HxlR"/>
</dbReference>
<gene>
    <name evidence="1" type="ORF">AHOG_19940</name>
</gene>
<protein>
    <submittedName>
        <fullName evidence="1">HxlR-like helix-turn-helix</fullName>
    </submittedName>
</protein>
<organism evidence="1 2">
    <name type="scientific">Actinoalloteichus hoggarensis</name>
    <dbReference type="NCBI Taxonomy" id="1470176"/>
    <lineage>
        <taxon>Bacteria</taxon>
        <taxon>Bacillati</taxon>
        <taxon>Actinomycetota</taxon>
        <taxon>Actinomycetes</taxon>
        <taxon>Pseudonocardiales</taxon>
        <taxon>Pseudonocardiaceae</taxon>
        <taxon>Actinoalloteichus</taxon>
    </lineage>
</organism>
<dbReference type="RefSeq" id="WP_157736940.1">
    <property type="nucleotide sequence ID" value="NZ_CP022521.1"/>
</dbReference>
<dbReference type="EMBL" id="CP022521">
    <property type="protein sequence ID" value="ASO21606.1"/>
    <property type="molecule type" value="Genomic_DNA"/>
</dbReference>
<dbReference type="InterPro" id="IPR036388">
    <property type="entry name" value="WH-like_DNA-bd_sf"/>
</dbReference>
<dbReference type="PANTHER" id="PTHR33204:SF37">
    <property type="entry name" value="HTH-TYPE TRANSCRIPTIONAL REGULATOR YODB"/>
    <property type="match status" value="1"/>
</dbReference>
<sequence>MNEADELFLSRWYAVRSLLGDKWVPAVLMAVSAGPLRRVEILSTIRSYSRSVEWSNRLDVLHDSILTKVLKKLTDEGLLTRSQKSEVFPPHVSYGLTPAARDFVSVMSAVVDWAGRHEQVILRARAVRDGVVDVHWHGEAEPQR</sequence>
<accession>A0A221W7K3</accession>
<evidence type="ECO:0000313" key="1">
    <source>
        <dbReference type="EMBL" id="ASO21606.1"/>
    </source>
</evidence>
<keyword evidence="2" id="KW-1185">Reference proteome</keyword>
<dbReference type="AlphaFoldDB" id="A0A221W7K3"/>
<dbReference type="OrthoDB" id="3697442at2"/>
<dbReference type="InterPro" id="IPR036390">
    <property type="entry name" value="WH_DNA-bd_sf"/>
</dbReference>
<dbReference type="KEGG" id="ahg:AHOG_19940"/>
<dbReference type="Pfam" id="PF01638">
    <property type="entry name" value="HxlR"/>
    <property type="match status" value="1"/>
</dbReference>